<protein>
    <submittedName>
        <fullName evidence="2">Dihydroneopterin aldolase</fullName>
    </submittedName>
</protein>
<dbReference type="InterPro" id="IPR006157">
    <property type="entry name" value="FolB_dom"/>
</dbReference>
<feature type="domain" description="Dihydroneopterin aldolase/epimerase" evidence="1">
    <location>
        <begin position="21"/>
        <end position="130"/>
    </location>
</feature>
<dbReference type="SUPFAM" id="SSF55620">
    <property type="entry name" value="Tetrahydrobiopterin biosynthesis enzymes-like"/>
    <property type="match status" value="1"/>
</dbReference>
<accession>A0A075FHL6</accession>
<dbReference type="EMBL" id="KF900322">
    <property type="protein sequence ID" value="AIE90905.1"/>
    <property type="molecule type" value="Genomic_DNA"/>
</dbReference>
<dbReference type="AlphaFoldDB" id="A0A075FHL6"/>
<name>A0A075FHL6_9EURY</name>
<dbReference type="Pfam" id="PF02152">
    <property type="entry name" value="FolB"/>
    <property type="match status" value="1"/>
</dbReference>
<evidence type="ECO:0000259" key="1">
    <source>
        <dbReference type="SMART" id="SM00905"/>
    </source>
</evidence>
<dbReference type="Gene3D" id="3.30.1130.10">
    <property type="match status" value="1"/>
</dbReference>
<dbReference type="GO" id="GO:0004150">
    <property type="term" value="F:dihydroneopterin aldolase activity"/>
    <property type="evidence" value="ECO:0007669"/>
    <property type="project" value="InterPro"/>
</dbReference>
<organism evidence="2">
    <name type="scientific">uncultured marine group II/III euryarchaeote AD1000_09_B02</name>
    <dbReference type="NCBI Taxonomy" id="1457710"/>
    <lineage>
        <taxon>Archaea</taxon>
        <taxon>Methanobacteriati</taxon>
        <taxon>Methanobacteriota</taxon>
        <taxon>environmental samples</taxon>
    </lineage>
</organism>
<evidence type="ECO:0000313" key="2">
    <source>
        <dbReference type="EMBL" id="AIE90905.1"/>
    </source>
</evidence>
<dbReference type="InterPro" id="IPR043133">
    <property type="entry name" value="GTP-CH-I_C/QueF"/>
</dbReference>
<proteinExistence type="predicted"/>
<dbReference type="SMART" id="SM00905">
    <property type="entry name" value="FolB"/>
    <property type="match status" value="1"/>
</dbReference>
<reference evidence="2" key="1">
    <citation type="journal article" date="2014" name="Genome Biol. Evol.">
        <title>Pangenome evidence for extensive interdomain horizontal transfer affecting lineage core and shell genes in uncultured planktonic thaumarchaeota and euryarchaeota.</title>
        <authorList>
            <person name="Deschamps P."/>
            <person name="Zivanovic Y."/>
            <person name="Moreira D."/>
            <person name="Rodriguez-Valera F."/>
            <person name="Lopez-Garcia P."/>
        </authorList>
    </citation>
    <scope>NUCLEOTIDE SEQUENCE</scope>
</reference>
<sequence length="132" mass="14302">MTSHSEALIRMLEEGNEASSLFMEGVVREVDVGIHPHEIGSPQRVRFDIHVILEDSQAGGDSIDEVLDYEYLVASLDRALGMGRPALLETLTTRILDEVIAPSEVSAASVSATKLDALPDEGRLGCTLTRVK</sequence>
<dbReference type="GO" id="GO:0006760">
    <property type="term" value="P:folic acid-containing compound metabolic process"/>
    <property type="evidence" value="ECO:0007669"/>
    <property type="project" value="InterPro"/>
</dbReference>